<keyword evidence="5 8" id="KW-0324">Glycolysis</keyword>
<dbReference type="CDD" id="cd05015">
    <property type="entry name" value="SIS_PGI_1"/>
    <property type="match status" value="1"/>
</dbReference>
<evidence type="ECO:0000256" key="8">
    <source>
        <dbReference type="HAMAP-Rule" id="MF_00473"/>
    </source>
</evidence>
<dbReference type="InterPro" id="IPR023096">
    <property type="entry name" value="G6P_Isomerase_C"/>
</dbReference>
<dbReference type="FunFam" id="3.40.50.10490:FF:000018">
    <property type="entry name" value="Glucose-6-phosphate isomerase"/>
    <property type="match status" value="1"/>
</dbReference>
<gene>
    <name evidence="10" type="primary">pgi_1</name>
    <name evidence="8" type="synonym">pgi</name>
    <name evidence="10" type="ORF">RS84_00275</name>
</gene>
<dbReference type="InterPro" id="IPR046348">
    <property type="entry name" value="SIS_dom_sf"/>
</dbReference>
<dbReference type="PROSITE" id="PS00174">
    <property type="entry name" value="P_GLUCOSE_ISOMERASE_2"/>
    <property type="match status" value="1"/>
</dbReference>
<reference evidence="10 11" key="1">
    <citation type="submission" date="2015-02" db="EMBL/GenBank/DDBJ databases">
        <title>Draft genome sequences of ten Microbacterium spp. with emphasis on heavy metal contaminated environments.</title>
        <authorList>
            <person name="Corretto E."/>
        </authorList>
    </citation>
    <scope>NUCLEOTIDE SEQUENCE [LARGE SCALE GENOMIC DNA]</scope>
    <source>
        <strain evidence="10 11">SA35</strain>
    </source>
</reference>
<comment type="caution">
    <text evidence="10">The sequence shown here is derived from an EMBL/GenBank/DDBJ whole genome shotgun (WGS) entry which is preliminary data.</text>
</comment>
<dbReference type="STRING" id="273678.RS84_00275"/>
<dbReference type="Proteomes" id="UP000033900">
    <property type="component" value="Unassembled WGS sequence"/>
</dbReference>
<evidence type="ECO:0000313" key="10">
    <source>
        <dbReference type="EMBL" id="KJL49163.1"/>
    </source>
</evidence>
<dbReference type="GO" id="GO:0004347">
    <property type="term" value="F:glucose-6-phosphate isomerase activity"/>
    <property type="evidence" value="ECO:0007669"/>
    <property type="project" value="UniProtKB-UniRule"/>
</dbReference>
<keyword evidence="4 8" id="KW-0963">Cytoplasm</keyword>
<comment type="catalytic activity">
    <reaction evidence="7 8 9">
        <text>alpha-D-glucose 6-phosphate = beta-D-fructose 6-phosphate</text>
        <dbReference type="Rhea" id="RHEA:11816"/>
        <dbReference type="ChEBI" id="CHEBI:57634"/>
        <dbReference type="ChEBI" id="CHEBI:58225"/>
        <dbReference type="EC" id="5.3.1.9"/>
    </reaction>
</comment>
<sequence length="559" mass="59969">MNAPVDPTRTAAWSELTTLRDSFSPDLRGWFAADPGRAERLSLPLADLHVDLSKNLVTDEVLAALLRLAEQTGVAERFQAMLSGSHLNTSEDRAVLHTALRRPAGASPALVVDGQDVDADVQSVLDALSAFADRVRSGDWLGVTGKKVTHVVNIGIGGSDLGPVMVYEALKPYADAGIHALFVSNIDPTDLAQKTAGLDPETTLFIVASKTFTTLETLTNARLARDWLWQGLAAAGAIDDSDEARTDAVAHHFVAVSTALDKVAAFGIDPANAFGFWDWVGGRYSVDSAIGLSLAIALGPDVFRDLLAGFHAVDEHVRTTELSRNVPVLMGLLNVWYNNFFGAQSHAVLPYAQQLSRFPAYLQQLTMESNGKSVRWDGSPVTTDTGEVFWGEPGTNGQHAFYQLIHQGTRLIPADFIAFVNPAYPLTDGGQDVHALFLANFLAQTKALAFGKTAEEVEAEGTTGALVAARTFPGNRPTTSIFASALTPQVLGQLIALYEHVTFTQGTIWGINSFDQWGVELGKQLAMQIAPAIEGDADAVAAQDPSTQALLEYYAANRK</sequence>
<dbReference type="GO" id="GO:0006096">
    <property type="term" value="P:glycolytic process"/>
    <property type="evidence" value="ECO:0007669"/>
    <property type="project" value="UniProtKB-UniRule"/>
</dbReference>
<comment type="pathway">
    <text evidence="8">Carbohydrate biosynthesis; gluconeogenesis.</text>
</comment>
<protein>
    <recommendedName>
        <fullName evidence="8">Glucose-6-phosphate isomerase</fullName>
        <shortName evidence="8">GPI</shortName>
        <ecNumber evidence="8">5.3.1.9</ecNumber>
    </recommendedName>
    <alternativeName>
        <fullName evidence="8">Phosphoglucose isomerase</fullName>
        <shortName evidence="8">PGI</shortName>
    </alternativeName>
    <alternativeName>
        <fullName evidence="8">Phosphohexose isomerase</fullName>
        <shortName evidence="8">PHI</shortName>
    </alternativeName>
</protein>
<dbReference type="HAMAP" id="MF_00473">
    <property type="entry name" value="G6P_isomerase"/>
    <property type="match status" value="1"/>
</dbReference>
<name>A0A0M2HXK2_9MICO</name>
<dbReference type="InterPro" id="IPR001672">
    <property type="entry name" value="G6P_Isomerase"/>
</dbReference>
<dbReference type="EMBL" id="JYJB01000004">
    <property type="protein sequence ID" value="KJL49163.1"/>
    <property type="molecule type" value="Genomic_DNA"/>
</dbReference>
<feature type="active site" evidence="8">
    <location>
        <position position="399"/>
    </location>
</feature>
<comment type="pathway">
    <text evidence="1 8 9">Carbohydrate degradation; glycolysis; D-glyceraldehyde 3-phosphate and glycerone phosphate from D-glucose: step 2/4.</text>
</comment>
<dbReference type="InterPro" id="IPR035476">
    <property type="entry name" value="SIS_PGI_1"/>
</dbReference>
<dbReference type="AlphaFoldDB" id="A0A0M2HXK2"/>
<dbReference type="OrthoDB" id="140919at2"/>
<organism evidence="10 11">
    <name type="scientific">Microbacterium hydrocarbonoxydans</name>
    <dbReference type="NCBI Taxonomy" id="273678"/>
    <lineage>
        <taxon>Bacteria</taxon>
        <taxon>Bacillati</taxon>
        <taxon>Actinomycetota</taxon>
        <taxon>Actinomycetes</taxon>
        <taxon>Micrococcales</taxon>
        <taxon>Microbacteriaceae</taxon>
        <taxon>Microbacterium</taxon>
    </lineage>
</organism>
<dbReference type="InterPro" id="IPR018189">
    <property type="entry name" value="Phosphoglucose_isomerase_CS"/>
</dbReference>
<dbReference type="PRINTS" id="PR00662">
    <property type="entry name" value="G6PISOMERASE"/>
</dbReference>
<dbReference type="Gene3D" id="3.40.50.10490">
    <property type="entry name" value="Glucose-6-phosphate isomerase like protein, domain 1"/>
    <property type="match status" value="2"/>
</dbReference>
<dbReference type="InterPro" id="IPR035482">
    <property type="entry name" value="SIS_PGI_2"/>
</dbReference>
<dbReference type="PANTHER" id="PTHR11469:SF1">
    <property type="entry name" value="GLUCOSE-6-PHOSPHATE ISOMERASE"/>
    <property type="match status" value="1"/>
</dbReference>
<comment type="function">
    <text evidence="8">Catalyzes the reversible isomerization of glucose-6-phosphate to fructose-6-phosphate.</text>
</comment>
<evidence type="ECO:0000256" key="7">
    <source>
        <dbReference type="ARBA" id="ARBA00029321"/>
    </source>
</evidence>
<evidence type="ECO:0000256" key="2">
    <source>
        <dbReference type="ARBA" id="ARBA00006604"/>
    </source>
</evidence>
<dbReference type="GO" id="GO:0005829">
    <property type="term" value="C:cytosol"/>
    <property type="evidence" value="ECO:0007669"/>
    <property type="project" value="TreeGrafter"/>
</dbReference>
<evidence type="ECO:0000256" key="1">
    <source>
        <dbReference type="ARBA" id="ARBA00004926"/>
    </source>
</evidence>
<dbReference type="EC" id="5.3.1.9" evidence="8"/>
<keyword evidence="6 8" id="KW-0413">Isomerase</keyword>
<comment type="subcellular location">
    <subcellularLocation>
        <location evidence="8">Cytoplasm</location>
    </subcellularLocation>
</comment>
<dbReference type="GO" id="GO:0097367">
    <property type="term" value="F:carbohydrate derivative binding"/>
    <property type="evidence" value="ECO:0007669"/>
    <property type="project" value="InterPro"/>
</dbReference>
<keyword evidence="11" id="KW-1185">Reference proteome</keyword>
<feature type="active site" evidence="8">
    <location>
        <position position="523"/>
    </location>
</feature>
<feature type="active site" description="Proton donor" evidence="8">
    <location>
        <position position="368"/>
    </location>
</feature>
<keyword evidence="3 8" id="KW-0312">Gluconeogenesis</keyword>
<evidence type="ECO:0000256" key="5">
    <source>
        <dbReference type="ARBA" id="ARBA00023152"/>
    </source>
</evidence>
<dbReference type="GO" id="GO:0006094">
    <property type="term" value="P:gluconeogenesis"/>
    <property type="evidence" value="ECO:0007669"/>
    <property type="project" value="UniProtKB-UniRule"/>
</dbReference>
<dbReference type="UniPathway" id="UPA00109">
    <property type="reaction ID" value="UER00181"/>
</dbReference>
<evidence type="ECO:0000256" key="9">
    <source>
        <dbReference type="RuleBase" id="RU000612"/>
    </source>
</evidence>
<dbReference type="SUPFAM" id="SSF53697">
    <property type="entry name" value="SIS domain"/>
    <property type="match status" value="1"/>
</dbReference>
<accession>A0A0M2HXK2</accession>
<dbReference type="PANTHER" id="PTHR11469">
    <property type="entry name" value="GLUCOSE-6-PHOSPHATE ISOMERASE"/>
    <property type="match status" value="1"/>
</dbReference>
<comment type="similarity">
    <text evidence="2 8 9">Belongs to the GPI family.</text>
</comment>
<dbReference type="PATRIC" id="fig|273678.4.peg.269"/>
<dbReference type="Gene3D" id="1.10.1390.10">
    <property type="match status" value="1"/>
</dbReference>
<dbReference type="NCBIfam" id="NF001211">
    <property type="entry name" value="PRK00179.1"/>
    <property type="match status" value="1"/>
</dbReference>
<proteinExistence type="inferred from homology"/>
<dbReference type="GO" id="GO:0048029">
    <property type="term" value="F:monosaccharide binding"/>
    <property type="evidence" value="ECO:0007669"/>
    <property type="project" value="TreeGrafter"/>
</dbReference>
<dbReference type="Pfam" id="PF00342">
    <property type="entry name" value="PGI"/>
    <property type="match status" value="1"/>
</dbReference>
<dbReference type="GO" id="GO:0051156">
    <property type="term" value="P:glucose 6-phosphate metabolic process"/>
    <property type="evidence" value="ECO:0007669"/>
    <property type="project" value="TreeGrafter"/>
</dbReference>
<evidence type="ECO:0000256" key="3">
    <source>
        <dbReference type="ARBA" id="ARBA00022432"/>
    </source>
</evidence>
<evidence type="ECO:0000313" key="11">
    <source>
        <dbReference type="Proteomes" id="UP000033900"/>
    </source>
</evidence>
<evidence type="ECO:0000256" key="4">
    <source>
        <dbReference type="ARBA" id="ARBA00022490"/>
    </source>
</evidence>
<dbReference type="PROSITE" id="PS51463">
    <property type="entry name" value="P_GLUCOSE_ISOMERASE_3"/>
    <property type="match status" value="1"/>
</dbReference>
<dbReference type="UniPathway" id="UPA00138"/>
<dbReference type="RefSeq" id="WP_045255965.1">
    <property type="nucleotide sequence ID" value="NZ_JYJB01000004.1"/>
</dbReference>
<dbReference type="PROSITE" id="PS00765">
    <property type="entry name" value="P_GLUCOSE_ISOMERASE_1"/>
    <property type="match status" value="1"/>
</dbReference>
<evidence type="ECO:0000256" key="6">
    <source>
        <dbReference type="ARBA" id="ARBA00023235"/>
    </source>
</evidence>
<dbReference type="CDD" id="cd05016">
    <property type="entry name" value="SIS_PGI_2"/>
    <property type="match status" value="1"/>
</dbReference>